<reference evidence="2" key="2">
    <citation type="journal article" name="Front. Microbiol.">
        <title>Degradative Capacity of Two Strains of Rhodonia placenta: From Phenotype to Genotype.</title>
        <authorList>
            <person name="Kolle M."/>
            <person name="Horta M.A.C."/>
            <person name="Nowrousian M."/>
            <person name="Ohm R.A."/>
            <person name="Benz J.P."/>
            <person name="Pilgard A."/>
        </authorList>
    </citation>
    <scope>NUCLEOTIDE SEQUENCE</scope>
    <source>
        <strain evidence="2">FPRL280</strain>
    </source>
</reference>
<dbReference type="Gene3D" id="3.40.640.10">
    <property type="entry name" value="Type I PLP-dependent aspartate aminotransferase-like (Major domain)"/>
    <property type="match status" value="1"/>
</dbReference>
<dbReference type="InterPro" id="IPR000192">
    <property type="entry name" value="Aminotrans_V_dom"/>
</dbReference>
<dbReference type="PANTHER" id="PTHR43586:SF21">
    <property type="entry name" value="PYRIDOXAL PHOSPHATE (PLP)-DEPENDENT ASPARTATE AMINOTRANSFERASE SUPERFAMILY"/>
    <property type="match status" value="1"/>
</dbReference>
<accession>A0A8H7NXP7</accession>
<dbReference type="InterPro" id="IPR015424">
    <property type="entry name" value="PyrdxlP-dep_Trfase"/>
</dbReference>
<comment type="caution">
    <text evidence="2">The sequence shown here is derived from an EMBL/GenBank/DDBJ whole genome shotgun (WGS) entry which is preliminary data.</text>
</comment>
<dbReference type="EMBL" id="JADOXO010000243">
    <property type="protein sequence ID" value="KAF9808296.1"/>
    <property type="molecule type" value="Genomic_DNA"/>
</dbReference>
<gene>
    <name evidence="2" type="ORF">IEO21_07884</name>
</gene>
<organism evidence="2 3">
    <name type="scientific">Rhodonia placenta</name>
    <dbReference type="NCBI Taxonomy" id="104341"/>
    <lineage>
        <taxon>Eukaryota</taxon>
        <taxon>Fungi</taxon>
        <taxon>Dikarya</taxon>
        <taxon>Basidiomycota</taxon>
        <taxon>Agaricomycotina</taxon>
        <taxon>Agaricomycetes</taxon>
        <taxon>Polyporales</taxon>
        <taxon>Adustoporiaceae</taxon>
        <taxon>Rhodonia</taxon>
    </lineage>
</organism>
<evidence type="ECO:0000313" key="2">
    <source>
        <dbReference type="EMBL" id="KAF9808296.1"/>
    </source>
</evidence>
<dbReference type="InterPro" id="IPR015422">
    <property type="entry name" value="PyrdxlP-dep_Trfase_small"/>
</dbReference>
<protein>
    <recommendedName>
        <fullName evidence="1">Aminotransferase class V domain-containing protein</fullName>
    </recommendedName>
</protein>
<sequence>MASLDVARSRAAFPALSSGYLYADNAGGSQCLTDAATRISDYLLNTNVQLGADYAVSIASTTRVEDGAEAARELFNAESVDEVAFGSSATMLLANLARAMDGDVRTDEELIVTGEHEANGGPWKYLAERRNATIKLWQATQLSAAPNNPYAVGLQLEELLSLITAKTRLVAFTACSNILGSVMPVKEVVSTIRARAAELGARKVEVCVDCVAYAPHRLMDVRGWDVDYAVFSVYKVYGPHASVLYTRRAALTHSLSSLAHHFLAPAVAAKPYKLQPGGPGYEIVWGCTAVPPYLRALGDGNLEEAFARIARHEQTLLAPLLAFLRSKSARGVRIVGAEHEGLDRVPTVSFVVVGERAIRSQDVVARFDAKGNIGIRYGHFYAYTLVSSLSPSLDVEDGVVRISLVHYNTLEEVVKIIEVLEEILA</sequence>
<evidence type="ECO:0000259" key="1">
    <source>
        <dbReference type="Pfam" id="PF00266"/>
    </source>
</evidence>
<reference evidence="2" key="1">
    <citation type="submission" date="2020-11" db="EMBL/GenBank/DDBJ databases">
        <authorList>
            <person name="Koelle M."/>
            <person name="Horta M.A.C."/>
            <person name="Nowrousian M."/>
            <person name="Ohm R.A."/>
            <person name="Benz P."/>
            <person name="Pilgard A."/>
        </authorList>
    </citation>
    <scope>NUCLEOTIDE SEQUENCE</scope>
    <source>
        <strain evidence="2">FPRL280</strain>
    </source>
</reference>
<feature type="domain" description="Aminotransferase class V" evidence="1">
    <location>
        <begin position="22"/>
        <end position="414"/>
    </location>
</feature>
<dbReference type="Proteomes" id="UP000639403">
    <property type="component" value="Unassembled WGS sequence"/>
</dbReference>
<dbReference type="AlphaFoldDB" id="A0A8H7NXP7"/>
<evidence type="ECO:0000313" key="3">
    <source>
        <dbReference type="Proteomes" id="UP000639403"/>
    </source>
</evidence>
<name>A0A8H7NXP7_9APHY</name>
<dbReference type="Pfam" id="PF00266">
    <property type="entry name" value="Aminotran_5"/>
    <property type="match status" value="1"/>
</dbReference>
<dbReference type="Gene3D" id="3.90.1150.10">
    <property type="entry name" value="Aspartate Aminotransferase, domain 1"/>
    <property type="match status" value="1"/>
</dbReference>
<dbReference type="InterPro" id="IPR015421">
    <property type="entry name" value="PyrdxlP-dep_Trfase_major"/>
</dbReference>
<dbReference type="PANTHER" id="PTHR43586">
    <property type="entry name" value="CYSTEINE DESULFURASE"/>
    <property type="match status" value="1"/>
</dbReference>
<dbReference type="SUPFAM" id="SSF53383">
    <property type="entry name" value="PLP-dependent transferases"/>
    <property type="match status" value="1"/>
</dbReference>
<proteinExistence type="predicted"/>